<dbReference type="EC" id="1.10.3.2" evidence="4 13"/>
<keyword evidence="11" id="KW-0325">Glycoprotein</keyword>
<dbReference type="InterPro" id="IPR011706">
    <property type="entry name" value="Cu-oxidase_C"/>
</dbReference>
<evidence type="ECO:0000256" key="13">
    <source>
        <dbReference type="RuleBase" id="RU361119"/>
    </source>
</evidence>
<keyword evidence="13" id="KW-0732">Signal</keyword>
<proteinExistence type="inferred from homology"/>
<evidence type="ECO:0000259" key="16">
    <source>
        <dbReference type="Pfam" id="PF07732"/>
    </source>
</evidence>
<accession>A0ABM3IMH5</accession>
<dbReference type="InterPro" id="IPR011707">
    <property type="entry name" value="Cu-oxidase-like_N"/>
</dbReference>
<evidence type="ECO:0000256" key="9">
    <source>
        <dbReference type="ARBA" id="ARBA00023002"/>
    </source>
</evidence>
<evidence type="ECO:0000256" key="1">
    <source>
        <dbReference type="ARBA" id="ARBA00000349"/>
    </source>
</evidence>
<dbReference type="NCBIfam" id="TIGR03389">
    <property type="entry name" value="laccase"/>
    <property type="match status" value="1"/>
</dbReference>
<dbReference type="InterPro" id="IPR034288">
    <property type="entry name" value="CuRO_1_LCC"/>
</dbReference>
<evidence type="ECO:0000259" key="15">
    <source>
        <dbReference type="Pfam" id="PF07731"/>
    </source>
</evidence>
<evidence type="ECO:0000256" key="5">
    <source>
        <dbReference type="ARBA" id="ARBA00022523"/>
    </source>
</evidence>
<feature type="domain" description="Plastocyanin-like" evidence="15">
    <location>
        <begin position="419"/>
        <end position="531"/>
    </location>
</feature>
<dbReference type="GeneID" id="125422965"/>
<sequence>MGLKKMDLILWFIGFLFLNGLVELSTAANIHHYSFILKETSFTRLCTTKNMLTVNGMFPGPTITVRKGDTAFINVHNDGKYGVTIHWHGVKQPRNPWSDGPENITQCPIQPGKNFTYEVNFSSEEGTLWWHAHSDWSRATAHGPIVILPPVGNSYPFQTPYQEKTVLLASWFNEDLKQIYDNSTATGAEPDLADAYTINGWQGVSYSCSNETTAYHLQVDNGNTYLLRVINAAMNIEMFFGIAQHNFTVVAQDAAYIKPITTNYIMISPGQTMDILFTANQKPSYYFMAARPFADTTAPSNNNATTAIVQYSGSYTPPLTPPFPDLPGITDKQAADNFTNQTRSLANSEYPVNVPTKIDKSIFMAIAVNQIVCPGQSCGGPDGNRLAASLNNITFSTPTLDILTAYYWNISNGTYTPDFPSRPPHIYNFTGDVGNSTIYNPVVGTNVTKVKYGDAVEIVFQGTNVGSAENHPMHLHGFSFYLVGTGSGNFNATNSSQSYNLVDPPLVNTIGVPKDGWATIRFFANNPGEVYMSY</sequence>
<comment type="similarity">
    <text evidence="3 13">Belongs to the multicopper oxidase family.</text>
</comment>
<feature type="chain" id="PRO_5044982569" description="Laccase" evidence="13">
    <location>
        <begin position="28"/>
        <end position="534"/>
    </location>
</feature>
<dbReference type="RefSeq" id="XP_048331637.2">
    <property type="nucleotide sequence ID" value="XM_048475680.2"/>
</dbReference>
<comment type="subcellular location">
    <subcellularLocation>
        <location evidence="2 13">Secreted</location>
        <location evidence="2 13">Extracellular space</location>
        <location evidence="2 13">Apoplast</location>
    </subcellularLocation>
</comment>
<comment type="catalytic activity">
    <reaction evidence="1 13">
        <text>4 hydroquinone + O2 = 4 benzosemiquinone + 2 H2O</text>
        <dbReference type="Rhea" id="RHEA:11276"/>
        <dbReference type="ChEBI" id="CHEBI:15377"/>
        <dbReference type="ChEBI" id="CHEBI:15379"/>
        <dbReference type="ChEBI" id="CHEBI:17594"/>
        <dbReference type="ChEBI" id="CHEBI:17977"/>
        <dbReference type="EC" id="1.10.3.2"/>
    </reaction>
</comment>
<dbReference type="Gene3D" id="2.60.40.420">
    <property type="entry name" value="Cupredoxins - blue copper proteins"/>
    <property type="match status" value="3"/>
</dbReference>
<dbReference type="PANTHER" id="PTHR11709">
    <property type="entry name" value="MULTI-COPPER OXIDASE"/>
    <property type="match status" value="1"/>
</dbReference>
<comment type="cofactor">
    <cofactor evidence="13">
        <name>Cu cation</name>
        <dbReference type="ChEBI" id="CHEBI:23378"/>
    </cofactor>
    <text evidence="13">Binds 4 Cu cations per monomer.</text>
</comment>
<feature type="domain" description="Plastocyanin-like" evidence="14">
    <location>
        <begin position="164"/>
        <end position="314"/>
    </location>
</feature>
<keyword evidence="7 13" id="KW-0479">Metal-binding</keyword>
<dbReference type="Proteomes" id="UP001652623">
    <property type="component" value="Chromosome 5"/>
</dbReference>
<evidence type="ECO:0000256" key="3">
    <source>
        <dbReference type="ARBA" id="ARBA00010609"/>
    </source>
</evidence>
<dbReference type="InterPro" id="IPR045087">
    <property type="entry name" value="Cu-oxidase_fam"/>
</dbReference>
<dbReference type="InterPro" id="IPR017761">
    <property type="entry name" value="Laccase"/>
</dbReference>
<evidence type="ECO:0000256" key="11">
    <source>
        <dbReference type="ARBA" id="ARBA00023180"/>
    </source>
</evidence>
<dbReference type="CDD" id="cd13875">
    <property type="entry name" value="CuRO_2_LCC_plant"/>
    <property type="match status" value="1"/>
</dbReference>
<evidence type="ECO:0000256" key="10">
    <source>
        <dbReference type="ARBA" id="ARBA00023008"/>
    </source>
</evidence>
<dbReference type="Pfam" id="PF07732">
    <property type="entry name" value="Cu-oxidase_3"/>
    <property type="match status" value="1"/>
</dbReference>
<feature type="signal peptide" evidence="13">
    <location>
        <begin position="1"/>
        <end position="27"/>
    </location>
</feature>
<keyword evidence="10 13" id="KW-0186">Copper</keyword>
<dbReference type="InterPro" id="IPR008972">
    <property type="entry name" value="Cupredoxin"/>
</dbReference>
<dbReference type="InterPro" id="IPR001117">
    <property type="entry name" value="Cu-oxidase_2nd"/>
</dbReference>
<dbReference type="Pfam" id="PF07731">
    <property type="entry name" value="Cu-oxidase_2"/>
    <property type="match status" value="1"/>
</dbReference>
<evidence type="ECO:0000256" key="8">
    <source>
        <dbReference type="ARBA" id="ARBA00022737"/>
    </source>
</evidence>
<evidence type="ECO:0000256" key="2">
    <source>
        <dbReference type="ARBA" id="ARBA00004271"/>
    </source>
</evidence>
<name>A0ABM3IMH5_ZIZJJ</name>
<dbReference type="CDD" id="cd13849">
    <property type="entry name" value="CuRO_1_LCC_plant"/>
    <property type="match status" value="1"/>
</dbReference>
<protein>
    <recommendedName>
        <fullName evidence="4 13">Laccase</fullName>
        <ecNumber evidence="4 13">1.10.3.2</ecNumber>
    </recommendedName>
    <alternativeName>
        <fullName evidence="13">Benzenediol:oxygen oxidoreductase</fullName>
    </alternativeName>
    <alternativeName>
        <fullName evidence="13">Diphenol oxidase</fullName>
    </alternativeName>
    <alternativeName>
        <fullName evidence="13">Urishiol oxidase</fullName>
    </alternativeName>
</protein>
<reference evidence="18" key="1">
    <citation type="submission" date="2025-08" db="UniProtKB">
        <authorList>
            <consortium name="RefSeq"/>
        </authorList>
    </citation>
    <scope>IDENTIFICATION</scope>
    <source>
        <tissue evidence="18">Seedling</tissue>
    </source>
</reference>
<evidence type="ECO:0000256" key="12">
    <source>
        <dbReference type="ARBA" id="ARBA00023185"/>
    </source>
</evidence>
<keyword evidence="9 13" id="KW-0560">Oxidoreductase</keyword>
<evidence type="ECO:0000256" key="7">
    <source>
        <dbReference type="ARBA" id="ARBA00022723"/>
    </source>
</evidence>
<evidence type="ECO:0000259" key="14">
    <source>
        <dbReference type="Pfam" id="PF00394"/>
    </source>
</evidence>
<evidence type="ECO:0000256" key="6">
    <source>
        <dbReference type="ARBA" id="ARBA00022525"/>
    </source>
</evidence>
<dbReference type="SUPFAM" id="SSF49503">
    <property type="entry name" value="Cupredoxins"/>
    <property type="match status" value="3"/>
</dbReference>
<dbReference type="InterPro" id="IPR034285">
    <property type="entry name" value="CuRO_2_LCC"/>
</dbReference>
<gene>
    <name evidence="18" type="primary">LOC125422965</name>
</gene>
<keyword evidence="6 13" id="KW-0964">Secreted</keyword>
<dbReference type="PANTHER" id="PTHR11709:SF410">
    <property type="entry name" value="LACCASE"/>
    <property type="match status" value="1"/>
</dbReference>
<keyword evidence="8 13" id="KW-0677">Repeat</keyword>
<organism evidence="17 18">
    <name type="scientific">Ziziphus jujuba</name>
    <name type="common">Chinese jujube</name>
    <name type="synonym">Ziziphus sativa</name>
    <dbReference type="NCBI Taxonomy" id="326968"/>
    <lineage>
        <taxon>Eukaryota</taxon>
        <taxon>Viridiplantae</taxon>
        <taxon>Streptophyta</taxon>
        <taxon>Embryophyta</taxon>
        <taxon>Tracheophyta</taxon>
        <taxon>Spermatophyta</taxon>
        <taxon>Magnoliopsida</taxon>
        <taxon>eudicotyledons</taxon>
        <taxon>Gunneridae</taxon>
        <taxon>Pentapetalae</taxon>
        <taxon>rosids</taxon>
        <taxon>fabids</taxon>
        <taxon>Rosales</taxon>
        <taxon>Rhamnaceae</taxon>
        <taxon>Paliureae</taxon>
        <taxon>Ziziphus</taxon>
    </lineage>
</organism>
<keyword evidence="5 13" id="KW-0052">Apoplast</keyword>
<evidence type="ECO:0000256" key="4">
    <source>
        <dbReference type="ARBA" id="ARBA00012297"/>
    </source>
</evidence>
<evidence type="ECO:0000313" key="18">
    <source>
        <dbReference type="RefSeq" id="XP_048331637.2"/>
    </source>
</evidence>
<dbReference type="Pfam" id="PF00394">
    <property type="entry name" value="Cu-oxidase"/>
    <property type="match status" value="1"/>
</dbReference>
<keyword evidence="17" id="KW-1185">Reference proteome</keyword>
<keyword evidence="12 13" id="KW-0439">Lignin degradation</keyword>
<feature type="domain" description="Plastocyanin-like" evidence="16">
    <location>
        <begin position="39"/>
        <end position="150"/>
    </location>
</feature>
<comment type="function">
    <text evidence="13">Lignin degradation and detoxification of lignin-derived products.</text>
</comment>
<evidence type="ECO:0000313" key="17">
    <source>
        <dbReference type="Proteomes" id="UP001652623"/>
    </source>
</evidence>